<evidence type="ECO:0000256" key="1">
    <source>
        <dbReference type="SAM" id="MobiDB-lite"/>
    </source>
</evidence>
<keyword evidence="2" id="KW-0732">Signal</keyword>
<organism evidence="3 4">
    <name type="scientific">Deinococcus aquaticus</name>
    <dbReference type="NCBI Taxonomy" id="328692"/>
    <lineage>
        <taxon>Bacteria</taxon>
        <taxon>Thermotogati</taxon>
        <taxon>Deinococcota</taxon>
        <taxon>Deinococci</taxon>
        <taxon>Deinococcales</taxon>
        <taxon>Deinococcaceae</taxon>
        <taxon>Deinococcus</taxon>
    </lineage>
</organism>
<feature type="compositionally biased region" description="Low complexity" evidence="1">
    <location>
        <begin position="265"/>
        <end position="280"/>
    </location>
</feature>
<feature type="compositionally biased region" description="Pro residues" evidence="1">
    <location>
        <begin position="287"/>
        <end position="297"/>
    </location>
</feature>
<gene>
    <name evidence="3" type="ORF">M8445_02495</name>
</gene>
<feature type="region of interest" description="Disordered" evidence="1">
    <location>
        <begin position="34"/>
        <end position="140"/>
    </location>
</feature>
<reference evidence="3 4" key="1">
    <citation type="submission" date="2022-12" db="EMBL/GenBank/DDBJ databases">
        <title>Genome Sequence of Deinococcus aquaticus Type Strain PB314.</title>
        <authorList>
            <person name="Albert C."/>
            <person name="Hill J."/>
            <person name="Boren L."/>
            <person name="Scholz-Ng S."/>
            <person name="Fatema N."/>
            <person name="Grosso R."/>
            <person name="Soboslay E."/>
            <person name="Tuohy J."/>
        </authorList>
    </citation>
    <scope>NUCLEOTIDE SEQUENCE [LARGE SCALE GENOMIC DNA]</scope>
    <source>
        <strain evidence="3 4">PB-314</strain>
    </source>
</reference>
<evidence type="ECO:0000313" key="4">
    <source>
        <dbReference type="Proteomes" id="UP001217044"/>
    </source>
</evidence>
<proteinExistence type="predicted"/>
<evidence type="ECO:0000313" key="3">
    <source>
        <dbReference type="EMBL" id="WDA59101.1"/>
    </source>
</evidence>
<dbReference type="RefSeq" id="WP_273989412.1">
    <property type="nucleotide sequence ID" value="NZ_BAABQT010000001.1"/>
</dbReference>
<evidence type="ECO:0000256" key="2">
    <source>
        <dbReference type="SAM" id="SignalP"/>
    </source>
</evidence>
<accession>A0ABY7V1P1</accession>
<feature type="signal peptide" evidence="2">
    <location>
        <begin position="1"/>
        <end position="33"/>
    </location>
</feature>
<sequence length="297" mass="29598">MRSTETTRVVPVRSRSLLGLLTVGLLVGAPAFAQTAPVTPTPPDAPVTQPAPVTPPLPDLGLPATTPAPQDAPPQSEPPQSEPQQSEPQQGEAQQPGTEAPTPDPTSTDGAAPVAPADAAPISAAGVSSSLPAPGSVKVPELPGAALLKTVQTVLGETLIYSAGTQGALPRTVEALQAAGYSVQDGAATSADRVTLRRAGDDRSFELSVREQGGMTVVSLARLPGQDSTEAPAPEAAPAPSDPAAEPETAQPDAAPTPAVSTEEAPAPDNSAPDSPVDAPVPEQPGVVPPAPAPTQP</sequence>
<dbReference type="Proteomes" id="UP001217044">
    <property type="component" value="Chromosome"/>
</dbReference>
<protein>
    <submittedName>
        <fullName evidence="3">Uncharacterized protein</fullName>
    </submittedName>
</protein>
<feature type="region of interest" description="Disordered" evidence="1">
    <location>
        <begin position="181"/>
        <end position="297"/>
    </location>
</feature>
<feature type="compositionally biased region" description="Low complexity" evidence="1">
    <location>
        <begin position="82"/>
        <end position="96"/>
    </location>
</feature>
<feature type="compositionally biased region" description="Low complexity" evidence="1">
    <location>
        <begin position="59"/>
        <end position="69"/>
    </location>
</feature>
<feature type="compositionally biased region" description="Low complexity" evidence="1">
    <location>
        <begin position="109"/>
        <end position="128"/>
    </location>
</feature>
<feature type="compositionally biased region" description="Basic and acidic residues" evidence="1">
    <location>
        <begin position="194"/>
        <end position="209"/>
    </location>
</feature>
<dbReference type="PRINTS" id="PR01217">
    <property type="entry name" value="PRICHEXTENSN"/>
</dbReference>
<dbReference type="EMBL" id="CP115165">
    <property type="protein sequence ID" value="WDA59101.1"/>
    <property type="molecule type" value="Genomic_DNA"/>
</dbReference>
<feature type="chain" id="PRO_5045505072" evidence="2">
    <location>
        <begin position="34"/>
        <end position="297"/>
    </location>
</feature>
<name>A0ABY7V1P1_9DEIO</name>
<keyword evidence="4" id="KW-1185">Reference proteome</keyword>
<feature type="compositionally biased region" description="Pro residues" evidence="1">
    <location>
        <begin position="70"/>
        <end position="81"/>
    </location>
</feature>